<sequence length="86" mass="9879">MLIQPIDYFLVVWFLLAGASTLFVAYDQFRNNPEPTVMRWGFILVTLYMGPFGLLLYVMSDKEPRPGTHETFVAPLWRQGVGSTIH</sequence>
<name>A0A4R3UUN6_ROSSA</name>
<keyword evidence="1" id="KW-1133">Transmembrane helix</keyword>
<accession>A0A4R3UUN6</accession>
<feature type="transmembrane region" description="Helical" evidence="1">
    <location>
        <begin position="38"/>
        <end position="58"/>
    </location>
</feature>
<feature type="transmembrane region" description="Helical" evidence="1">
    <location>
        <begin position="7"/>
        <end position="26"/>
    </location>
</feature>
<organism evidence="2 3">
    <name type="scientific">Roseateles saccharophilus</name>
    <name type="common">Pseudomonas saccharophila</name>
    <dbReference type="NCBI Taxonomy" id="304"/>
    <lineage>
        <taxon>Bacteria</taxon>
        <taxon>Pseudomonadati</taxon>
        <taxon>Pseudomonadota</taxon>
        <taxon>Betaproteobacteria</taxon>
        <taxon>Burkholderiales</taxon>
        <taxon>Sphaerotilaceae</taxon>
        <taxon>Roseateles</taxon>
    </lineage>
</organism>
<evidence type="ECO:0000313" key="3">
    <source>
        <dbReference type="Proteomes" id="UP000295110"/>
    </source>
</evidence>
<keyword evidence="1" id="KW-0812">Transmembrane</keyword>
<evidence type="ECO:0008006" key="4">
    <source>
        <dbReference type="Google" id="ProtNLM"/>
    </source>
</evidence>
<proteinExistence type="predicted"/>
<reference evidence="2 3" key="1">
    <citation type="submission" date="2019-03" db="EMBL/GenBank/DDBJ databases">
        <title>Genomic Encyclopedia of Type Strains, Phase IV (KMG-IV): sequencing the most valuable type-strain genomes for metagenomic binning, comparative biology and taxonomic classification.</title>
        <authorList>
            <person name="Goeker M."/>
        </authorList>
    </citation>
    <scope>NUCLEOTIDE SEQUENCE [LARGE SCALE GENOMIC DNA]</scope>
    <source>
        <strain evidence="2 3">DSM 654</strain>
    </source>
</reference>
<evidence type="ECO:0000313" key="2">
    <source>
        <dbReference type="EMBL" id="TCU94620.1"/>
    </source>
</evidence>
<dbReference type="Proteomes" id="UP000295110">
    <property type="component" value="Unassembled WGS sequence"/>
</dbReference>
<dbReference type="AlphaFoldDB" id="A0A4R3UUN6"/>
<comment type="caution">
    <text evidence="2">The sequence shown here is derived from an EMBL/GenBank/DDBJ whole genome shotgun (WGS) entry which is preliminary data.</text>
</comment>
<gene>
    <name evidence="2" type="ORF">EV671_101642</name>
</gene>
<evidence type="ECO:0000256" key="1">
    <source>
        <dbReference type="SAM" id="Phobius"/>
    </source>
</evidence>
<keyword evidence="1" id="KW-0472">Membrane</keyword>
<dbReference type="EMBL" id="SMBU01000016">
    <property type="protein sequence ID" value="TCU94620.1"/>
    <property type="molecule type" value="Genomic_DNA"/>
</dbReference>
<protein>
    <recommendedName>
        <fullName evidence="4">Phospholipase D-like protein</fullName>
    </recommendedName>
</protein>
<keyword evidence="3" id="KW-1185">Reference proteome</keyword>